<keyword evidence="4" id="KW-1185">Reference proteome</keyword>
<dbReference type="InterPro" id="IPR047057">
    <property type="entry name" value="MerR_fam"/>
</dbReference>
<dbReference type="PANTHER" id="PTHR30204">
    <property type="entry name" value="REDOX-CYCLING DRUG-SENSING TRANSCRIPTIONAL ACTIVATOR SOXR"/>
    <property type="match status" value="1"/>
</dbReference>
<evidence type="ECO:0000259" key="2">
    <source>
        <dbReference type="PROSITE" id="PS50937"/>
    </source>
</evidence>
<dbReference type="AlphaFoldDB" id="A0A1H9VC50"/>
<dbReference type="Pfam" id="PF13411">
    <property type="entry name" value="MerR_1"/>
    <property type="match status" value="1"/>
</dbReference>
<accession>A0A1H9VC50</accession>
<dbReference type="PRINTS" id="PR00040">
    <property type="entry name" value="HTHMERR"/>
</dbReference>
<dbReference type="Gene3D" id="1.10.1660.10">
    <property type="match status" value="1"/>
</dbReference>
<dbReference type="SMART" id="SM00422">
    <property type="entry name" value="HTH_MERR"/>
    <property type="match status" value="1"/>
</dbReference>
<keyword evidence="1 3" id="KW-0238">DNA-binding</keyword>
<dbReference type="STRING" id="155974.SAMN04487818_108262"/>
<dbReference type="SUPFAM" id="SSF46955">
    <property type="entry name" value="Putative DNA-binding domain"/>
    <property type="match status" value="1"/>
</dbReference>
<protein>
    <submittedName>
        <fullName evidence="3">DNA-binding transcriptional regulator, MerR family</fullName>
    </submittedName>
</protein>
<organism evidence="3 4">
    <name type="scientific">Actinokineospora terrae</name>
    <dbReference type="NCBI Taxonomy" id="155974"/>
    <lineage>
        <taxon>Bacteria</taxon>
        <taxon>Bacillati</taxon>
        <taxon>Actinomycetota</taxon>
        <taxon>Actinomycetes</taxon>
        <taxon>Pseudonocardiales</taxon>
        <taxon>Pseudonocardiaceae</taxon>
        <taxon>Actinokineospora</taxon>
    </lineage>
</organism>
<proteinExistence type="predicted"/>
<dbReference type="GO" id="GO:0003677">
    <property type="term" value="F:DNA binding"/>
    <property type="evidence" value="ECO:0007669"/>
    <property type="project" value="UniProtKB-KW"/>
</dbReference>
<dbReference type="InterPro" id="IPR000551">
    <property type="entry name" value="MerR-type_HTH_dom"/>
</dbReference>
<sequence>MGDPGELFTIGQLAARTGLSVRTIRFWSDSGVVPPTTRSYGGYRLYDAEAVARLDLVRTLRELGLDLETVRAVLHRQVTVADVAAAHARAIDVEIRALRVRRAVLRSVARRGSTTEEMRLMHEMARLSAAERQRVVDEFVDRTFAGVDENAPGAGIATAMRRVDLPDDPTDTQVDAWVELAGLVADEDFHHRVRQMAITGAAGAPPVPHDPALVVDHAGPAEAAGIDPTSPQGQEILARIAPNLSTEDRTRLADTIETFSDRRVERYWQLLAILNGSTPSEPRVPAFEWFAAALRA</sequence>
<dbReference type="RefSeq" id="WP_092780634.1">
    <property type="nucleotide sequence ID" value="NZ_FOGI01000008.1"/>
</dbReference>
<dbReference type="Proteomes" id="UP000199051">
    <property type="component" value="Unassembled WGS sequence"/>
</dbReference>
<evidence type="ECO:0000313" key="4">
    <source>
        <dbReference type="Proteomes" id="UP000199051"/>
    </source>
</evidence>
<evidence type="ECO:0000256" key="1">
    <source>
        <dbReference type="ARBA" id="ARBA00023125"/>
    </source>
</evidence>
<dbReference type="PANTHER" id="PTHR30204:SF93">
    <property type="entry name" value="HTH MERR-TYPE DOMAIN-CONTAINING PROTEIN"/>
    <property type="match status" value="1"/>
</dbReference>
<dbReference type="EMBL" id="FOGI01000008">
    <property type="protein sequence ID" value="SES19380.1"/>
    <property type="molecule type" value="Genomic_DNA"/>
</dbReference>
<dbReference type="GO" id="GO:0003700">
    <property type="term" value="F:DNA-binding transcription factor activity"/>
    <property type="evidence" value="ECO:0007669"/>
    <property type="project" value="InterPro"/>
</dbReference>
<evidence type="ECO:0000313" key="3">
    <source>
        <dbReference type="EMBL" id="SES19380.1"/>
    </source>
</evidence>
<dbReference type="CDD" id="cd00592">
    <property type="entry name" value="HTH_MerR-like"/>
    <property type="match status" value="1"/>
</dbReference>
<name>A0A1H9VC50_9PSEU</name>
<feature type="domain" description="HTH merR-type" evidence="2">
    <location>
        <begin position="7"/>
        <end position="76"/>
    </location>
</feature>
<dbReference type="PROSITE" id="PS50937">
    <property type="entry name" value="HTH_MERR_2"/>
    <property type="match status" value="1"/>
</dbReference>
<dbReference type="InterPro" id="IPR009061">
    <property type="entry name" value="DNA-bd_dom_put_sf"/>
</dbReference>
<gene>
    <name evidence="3" type="ORF">SAMN04487818_108262</name>
</gene>
<reference evidence="4" key="1">
    <citation type="submission" date="2016-10" db="EMBL/GenBank/DDBJ databases">
        <authorList>
            <person name="Varghese N."/>
            <person name="Submissions S."/>
        </authorList>
    </citation>
    <scope>NUCLEOTIDE SEQUENCE [LARGE SCALE GENOMIC DNA]</scope>
    <source>
        <strain evidence="4">DSM 44260</strain>
    </source>
</reference>